<keyword evidence="9 10" id="KW-0585">Phenylalanine catabolism</keyword>
<dbReference type="SUPFAM" id="SSF63433">
    <property type="entry name" value="Fumarylacetoacetate hydrolase, FAH, N-terminal domain"/>
    <property type="match status" value="1"/>
</dbReference>
<evidence type="ECO:0000256" key="5">
    <source>
        <dbReference type="ARBA" id="ARBA00022801"/>
    </source>
</evidence>
<evidence type="ECO:0000256" key="8">
    <source>
        <dbReference type="ARBA" id="ARBA00022878"/>
    </source>
</evidence>
<protein>
    <recommendedName>
        <fullName evidence="3 10">Fumarylacetoacetase</fullName>
        <ecNumber evidence="3 10">3.7.1.2</ecNumber>
    </recommendedName>
    <alternativeName>
        <fullName evidence="10">Fumarylacetoacetate hydrolase</fullName>
    </alternativeName>
</protein>
<keyword evidence="7 10" id="KW-0460">Magnesium</keyword>
<keyword evidence="5 10" id="KW-0378">Hydrolase</keyword>
<dbReference type="InterPro" id="IPR036663">
    <property type="entry name" value="Fumarylacetoacetase_C_sf"/>
</dbReference>
<accession>A0ABR4PBB1</accession>
<comment type="cofactor">
    <cofactor evidence="10">
        <name>Mg(2+)</name>
        <dbReference type="ChEBI" id="CHEBI:18420"/>
    </cofactor>
    <cofactor evidence="10">
        <name>Ca(2+)</name>
        <dbReference type="ChEBI" id="CHEBI:29108"/>
    </cofactor>
</comment>
<evidence type="ECO:0000256" key="2">
    <source>
        <dbReference type="ARBA" id="ARBA00010211"/>
    </source>
</evidence>
<feature type="domain" description="Fumarylacetoacetase-like C-terminal" evidence="11">
    <location>
        <begin position="150"/>
        <end position="423"/>
    </location>
</feature>
<organism evidence="13 14">
    <name type="scientific">Phlyctema vagabunda</name>
    <dbReference type="NCBI Taxonomy" id="108571"/>
    <lineage>
        <taxon>Eukaryota</taxon>
        <taxon>Fungi</taxon>
        <taxon>Dikarya</taxon>
        <taxon>Ascomycota</taxon>
        <taxon>Pezizomycotina</taxon>
        <taxon>Leotiomycetes</taxon>
        <taxon>Helotiales</taxon>
        <taxon>Dermateaceae</taxon>
        <taxon>Phlyctema</taxon>
    </lineage>
</organism>
<dbReference type="Pfam" id="PF09298">
    <property type="entry name" value="FAA_hydrolase_N"/>
    <property type="match status" value="1"/>
</dbReference>
<evidence type="ECO:0000256" key="6">
    <source>
        <dbReference type="ARBA" id="ARBA00022837"/>
    </source>
</evidence>
<dbReference type="NCBIfam" id="TIGR01266">
    <property type="entry name" value="fum_ac_acetase"/>
    <property type="match status" value="1"/>
</dbReference>
<dbReference type="SUPFAM" id="SSF56529">
    <property type="entry name" value="FAH"/>
    <property type="match status" value="1"/>
</dbReference>
<evidence type="ECO:0000256" key="10">
    <source>
        <dbReference type="RuleBase" id="RU366008"/>
    </source>
</evidence>
<comment type="catalytic activity">
    <reaction evidence="10">
        <text>4-fumarylacetoacetate + H2O = acetoacetate + fumarate + H(+)</text>
        <dbReference type="Rhea" id="RHEA:10244"/>
        <dbReference type="ChEBI" id="CHEBI:13705"/>
        <dbReference type="ChEBI" id="CHEBI:15377"/>
        <dbReference type="ChEBI" id="CHEBI:15378"/>
        <dbReference type="ChEBI" id="CHEBI:18034"/>
        <dbReference type="ChEBI" id="CHEBI:29806"/>
        <dbReference type="EC" id="3.7.1.2"/>
    </reaction>
</comment>
<dbReference type="Gene3D" id="2.30.30.230">
    <property type="entry name" value="Fumarylacetoacetase, N-terminal domain"/>
    <property type="match status" value="1"/>
</dbReference>
<evidence type="ECO:0000259" key="11">
    <source>
        <dbReference type="Pfam" id="PF01557"/>
    </source>
</evidence>
<evidence type="ECO:0000256" key="1">
    <source>
        <dbReference type="ARBA" id="ARBA00004782"/>
    </source>
</evidence>
<reference evidence="13 14" key="1">
    <citation type="submission" date="2024-06" db="EMBL/GenBank/DDBJ databases">
        <title>Complete genome of Phlyctema vagabunda strain 19-DSS-EL-015.</title>
        <authorList>
            <person name="Fiorenzani C."/>
        </authorList>
    </citation>
    <scope>NUCLEOTIDE SEQUENCE [LARGE SCALE GENOMIC DNA]</scope>
    <source>
        <strain evidence="13 14">19-DSS-EL-015</strain>
    </source>
</reference>
<dbReference type="EMBL" id="JBFCZG010000006">
    <property type="protein sequence ID" value="KAL3420609.1"/>
    <property type="molecule type" value="Genomic_DNA"/>
</dbReference>
<evidence type="ECO:0000256" key="9">
    <source>
        <dbReference type="ARBA" id="ARBA00023232"/>
    </source>
</evidence>
<evidence type="ECO:0000259" key="12">
    <source>
        <dbReference type="Pfam" id="PF09298"/>
    </source>
</evidence>
<evidence type="ECO:0000256" key="4">
    <source>
        <dbReference type="ARBA" id="ARBA00022723"/>
    </source>
</evidence>
<proteinExistence type="inferred from homology"/>
<sequence length="438" mass="47715">MAPLKSWLSIPDDSDFSLANLPFGIIHSKSSAERRPAVAIGEHALDLKAFASGNGFAKLESPSFKDTNALFAAFSQSTLNDFAALGRPTHRAVRTYLQEILSEETQNGALLRDNKALRETALIPKHEFKTHLPMRIGDYTDFFAGINHAFNVGTMFRGPANALQPNYTHLPVGYHGRASSVVVSGTPVRRPNGQVLLDPTADPKIPTFGPCRRLDIELELGCFLCTGNALGEPLRIGQQAEEAIFGYVLMNDWSARDIQTWEYVPLGPFNAKNFATTISPWVVLADALEPFRTTGLPNSTEVQSYLKESRPDNFYDINLQVDLTTPDGATTTISQVSAKNLLWSFPQMIAHHSSGGCPMQTGDLLGSGTISGKDEKQLGSMLEMCQAGKKEIMLAGMDVRKFLKDGDEVTIRGVCVSEEAGRVGFGECVGKIETAITM</sequence>
<comment type="caution">
    <text evidence="13">The sequence shown here is derived from an EMBL/GenBank/DDBJ whole genome shotgun (WGS) entry which is preliminary data.</text>
</comment>
<dbReference type="PANTHER" id="PTHR43069:SF2">
    <property type="entry name" value="FUMARYLACETOACETASE"/>
    <property type="match status" value="1"/>
</dbReference>
<dbReference type="InterPro" id="IPR005959">
    <property type="entry name" value="Fumarylacetoacetase"/>
</dbReference>
<dbReference type="InterPro" id="IPR011234">
    <property type="entry name" value="Fumarylacetoacetase-like_C"/>
</dbReference>
<name>A0ABR4PBB1_9HELO</name>
<keyword evidence="8 10" id="KW-0828">Tyrosine catabolism</keyword>
<dbReference type="Proteomes" id="UP001629113">
    <property type="component" value="Unassembled WGS sequence"/>
</dbReference>
<dbReference type="Gene3D" id="3.90.850.10">
    <property type="entry name" value="Fumarylacetoacetase-like, C-terminal domain"/>
    <property type="match status" value="1"/>
</dbReference>
<comment type="similarity">
    <text evidence="2 10">Belongs to the FAH family.</text>
</comment>
<keyword evidence="14" id="KW-1185">Reference proteome</keyword>
<evidence type="ECO:0000256" key="3">
    <source>
        <dbReference type="ARBA" id="ARBA00012094"/>
    </source>
</evidence>
<dbReference type="InterPro" id="IPR036462">
    <property type="entry name" value="Fumarylacetoacetase_N_sf"/>
</dbReference>
<keyword evidence="4 10" id="KW-0479">Metal-binding</keyword>
<feature type="domain" description="Fumarylacetoacetase N-terminal" evidence="12">
    <location>
        <begin position="19"/>
        <end position="133"/>
    </location>
</feature>
<dbReference type="InterPro" id="IPR015377">
    <property type="entry name" value="Fumarylacetoacetase_N"/>
</dbReference>
<dbReference type="EC" id="3.7.1.2" evidence="3 10"/>
<dbReference type="PANTHER" id="PTHR43069">
    <property type="entry name" value="FUMARYLACETOACETASE"/>
    <property type="match status" value="1"/>
</dbReference>
<dbReference type="Pfam" id="PF01557">
    <property type="entry name" value="FAA_hydrolase"/>
    <property type="match status" value="1"/>
</dbReference>
<evidence type="ECO:0000313" key="14">
    <source>
        <dbReference type="Proteomes" id="UP001629113"/>
    </source>
</evidence>
<evidence type="ECO:0000256" key="7">
    <source>
        <dbReference type="ARBA" id="ARBA00022842"/>
    </source>
</evidence>
<evidence type="ECO:0000313" key="13">
    <source>
        <dbReference type="EMBL" id="KAL3420609.1"/>
    </source>
</evidence>
<comment type="pathway">
    <text evidence="1 10">Amino-acid degradation; L-phenylalanine degradation; acetoacetate and fumarate from L-phenylalanine: step 6/6.</text>
</comment>
<gene>
    <name evidence="13" type="ORF">PVAG01_07054</name>
</gene>
<keyword evidence="6 10" id="KW-0106">Calcium</keyword>